<dbReference type="Pfam" id="PF00534">
    <property type="entry name" value="Glycos_transf_1"/>
    <property type="match status" value="1"/>
</dbReference>
<dbReference type="SUPFAM" id="SSF53756">
    <property type="entry name" value="UDP-Glycosyltransferase/glycogen phosphorylase"/>
    <property type="match status" value="1"/>
</dbReference>
<dbReference type="InterPro" id="IPR050194">
    <property type="entry name" value="Glycosyltransferase_grp1"/>
</dbReference>
<organism evidence="3 4">
    <name type="scientific">Burkholderia orbicola (strain MC0-3)</name>
    <dbReference type="NCBI Taxonomy" id="406425"/>
    <lineage>
        <taxon>Bacteria</taxon>
        <taxon>Pseudomonadati</taxon>
        <taxon>Pseudomonadota</taxon>
        <taxon>Betaproteobacteria</taxon>
        <taxon>Burkholderiales</taxon>
        <taxon>Burkholderiaceae</taxon>
        <taxon>Burkholderia</taxon>
        <taxon>Burkholderia cepacia complex</taxon>
        <taxon>Burkholderia orbicola</taxon>
    </lineage>
</organism>
<dbReference type="PANTHER" id="PTHR45947">
    <property type="entry name" value="SULFOQUINOVOSYL TRANSFERASE SQD2"/>
    <property type="match status" value="1"/>
</dbReference>
<proteinExistence type="predicted"/>
<dbReference type="InterPro" id="IPR001296">
    <property type="entry name" value="Glyco_trans_1"/>
</dbReference>
<gene>
    <name evidence="3" type="ordered locus">Bcenmc03_6748</name>
</gene>
<dbReference type="GO" id="GO:0016757">
    <property type="term" value="F:glycosyltransferase activity"/>
    <property type="evidence" value="ECO:0007669"/>
    <property type="project" value="InterPro"/>
</dbReference>
<dbReference type="Proteomes" id="UP000002169">
    <property type="component" value="Chromosome 3"/>
</dbReference>
<dbReference type="AlphaFoldDB" id="B1KCB4"/>
<dbReference type="KEGG" id="bcm:Bcenmc03_6748"/>
<feature type="region of interest" description="Disordered" evidence="1">
    <location>
        <begin position="1"/>
        <end position="23"/>
    </location>
</feature>
<evidence type="ECO:0000313" key="3">
    <source>
        <dbReference type="EMBL" id="ACA95861.1"/>
    </source>
</evidence>
<name>B1KCB4_BURO0</name>
<dbReference type="PANTHER" id="PTHR45947:SF3">
    <property type="entry name" value="SULFOQUINOVOSYL TRANSFERASE SQD2"/>
    <property type="match status" value="1"/>
</dbReference>
<evidence type="ECO:0000259" key="2">
    <source>
        <dbReference type="Pfam" id="PF00534"/>
    </source>
</evidence>
<dbReference type="CDD" id="cd03804">
    <property type="entry name" value="GT4_WbaZ-like"/>
    <property type="match status" value="1"/>
</dbReference>
<dbReference type="Gene3D" id="3.40.50.2000">
    <property type="entry name" value="Glycogen Phosphorylase B"/>
    <property type="match status" value="2"/>
</dbReference>
<evidence type="ECO:0000256" key="1">
    <source>
        <dbReference type="SAM" id="MobiDB-lite"/>
    </source>
</evidence>
<accession>B1KCB4</accession>
<feature type="domain" description="Glycosyl transferase family 1" evidence="2">
    <location>
        <begin position="221"/>
        <end position="378"/>
    </location>
</feature>
<dbReference type="HOGENOM" id="CLU_041001_0_0_4"/>
<keyword evidence="3" id="KW-0808">Transferase</keyword>
<sequence length="422" mass="46351">MDGTTSVRDAMMGSPTAAPRAGHATSRHFGRVAVVHDWLTTYAGAEKVLAEILKIWPAADLFTVVDFLPDGEREKLLGKVATTSFIQRLPRARSAYRAYLPLMPFAIEQLDLSGYDLVISSSHAVAKGVITGPDQLHMSYVHSPIRYAWDLQHRYLNESGLSTGLKGWIARAMLHYIRIWDQRTAHGVDAFVANSGFIARRIRKVYGYDAAVVYPPVDIARFSLGTQKEDFYLTASRMVPYKCVPLIVDAFACMPERHLVVIGDGPEFERVKAVAAPNVTLLGYQPDAVLVDYMQRAKAFIFAAEEDFGIAPVEAQACGTPVIAYGRGGALETVIASGDASTRTGLFFERQEKADIVDAVMRFEAADGFDPHVCRANAQRFTAERFREGLLEVMARTLRGRASAAVARDTAGSPGRSEPSWS</sequence>
<protein>
    <submittedName>
        <fullName evidence="3">Glycosyl transferase group 1</fullName>
    </submittedName>
</protein>
<dbReference type="EMBL" id="CP000960">
    <property type="protein sequence ID" value="ACA95861.1"/>
    <property type="molecule type" value="Genomic_DNA"/>
</dbReference>
<evidence type="ECO:0000313" key="4">
    <source>
        <dbReference type="Proteomes" id="UP000002169"/>
    </source>
</evidence>
<reference evidence="4" key="1">
    <citation type="submission" date="2008-02" db="EMBL/GenBank/DDBJ databases">
        <title>Complete sequence of chromosome 3 of Burkholderia cenocepacia MC0-3.</title>
        <authorList>
            <person name="Copeland A."/>
            <person name="Lucas S."/>
            <person name="Lapidus A."/>
            <person name="Barry K."/>
            <person name="Bruce D."/>
            <person name="Goodwin L."/>
            <person name="Glavina del Rio T."/>
            <person name="Dalin E."/>
            <person name="Tice H."/>
            <person name="Pitluck S."/>
            <person name="Chain P."/>
            <person name="Malfatti S."/>
            <person name="Shin M."/>
            <person name="Vergez L."/>
            <person name="Schmutz J."/>
            <person name="Larimer F."/>
            <person name="Land M."/>
            <person name="Hauser L."/>
            <person name="Kyrpides N."/>
            <person name="Mikhailova N."/>
            <person name="Tiedje J."/>
            <person name="Richardson P."/>
        </authorList>
    </citation>
    <scope>NUCLEOTIDE SEQUENCE [LARGE SCALE GENOMIC DNA]</scope>
    <source>
        <strain evidence="4">MC0-3</strain>
    </source>
</reference>